<dbReference type="PROSITE" id="PS50977">
    <property type="entry name" value="HTH_TETR_2"/>
    <property type="match status" value="1"/>
</dbReference>
<dbReference type="Pfam" id="PF00440">
    <property type="entry name" value="TetR_N"/>
    <property type="match status" value="1"/>
</dbReference>
<dbReference type="SUPFAM" id="SSF46689">
    <property type="entry name" value="Homeodomain-like"/>
    <property type="match status" value="1"/>
</dbReference>
<dbReference type="RefSeq" id="WP_344509756.1">
    <property type="nucleotide sequence ID" value="NZ_BAAAQD010000022.1"/>
</dbReference>
<reference evidence="7" key="1">
    <citation type="journal article" date="2019" name="Int. J. Syst. Evol. Microbiol.">
        <title>The Global Catalogue of Microorganisms (GCM) 10K type strain sequencing project: providing services to taxonomists for standard genome sequencing and annotation.</title>
        <authorList>
            <consortium name="The Broad Institute Genomics Platform"/>
            <consortium name="The Broad Institute Genome Sequencing Center for Infectious Disease"/>
            <person name="Wu L."/>
            <person name="Ma J."/>
        </authorList>
    </citation>
    <scope>NUCLEOTIDE SEQUENCE [LARGE SCALE GENOMIC DNA]</scope>
    <source>
        <strain evidence="7">JCM 15933</strain>
    </source>
</reference>
<dbReference type="PRINTS" id="PR00455">
    <property type="entry name" value="HTHTETR"/>
</dbReference>
<dbReference type="Gene3D" id="1.10.357.10">
    <property type="entry name" value="Tetracycline Repressor, domain 2"/>
    <property type="match status" value="1"/>
</dbReference>
<keyword evidence="3" id="KW-0804">Transcription</keyword>
<dbReference type="InterPro" id="IPR036271">
    <property type="entry name" value="Tet_transcr_reg_TetR-rel_C_sf"/>
</dbReference>
<dbReference type="EMBL" id="BAAAQD010000022">
    <property type="protein sequence ID" value="GAA1552036.1"/>
    <property type="molecule type" value="Genomic_DNA"/>
</dbReference>
<gene>
    <name evidence="6" type="ORF">GCM10009827_085920</name>
</gene>
<evidence type="ECO:0000313" key="7">
    <source>
        <dbReference type="Proteomes" id="UP001501470"/>
    </source>
</evidence>
<evidence type="ECO:0000256" key="4">
    <source>
        <dbReference type="PROSITE-ProRule" id="PRU00335"/>
    </source>
</evidence>
<evidence type="ECO:0000256" key="1">
    <source>
        <dbReference type="ARBA" id="ARBA00023015"/>
    </source>
</evidence>
<evidence type="ECO:0000256" key="3">
    <source>
        <dbReference type="ARBA" id="ARBA00023163"/>
    </source>
</evidence>
<evidence type="ECO:0000313" key="6">
    <source>
        <dbReference type="EMBL" id="GAA1552036.1"/>
    </source>
</evidence>
<dbReference type="InterPro" id="IPR009057">
    <property type="entry name" value="Homeodomain-like_sf"/>
</dbReference>
<accession>A0ABP4MXP9</accession>
<dbReference type="InterPro" id="IPR025996">
    <property type="entry name" value="MT1864/Rv1816-like_C"/>
</dbReference>
<dbReference type="InterPro" id="IPR050109">
    <property type="entry name" value="HTH-type_TetR-like_transc_reg"/>
</dbReference>
<feature type="domain" description="HTH tetR-type" evidence="5">
    <location>
        <begin position="11"/>
        <end position="71"/>
    </location>
</feature>
<dbReference type="InterPro" id="IPR001647">
    <property type="entry name" value="HTH_TetR"/>
</dbReference>
<dbReference type="Pfam" id="PF13305">
    <property type="entry name" value="TetR_C_33"/>
    <property type="match status" value="1"/>
</dbReference>
<evidence type="ECO:0000256" key="2">
    <source>
        <dbReference type="ARBA" id="ARBA00023125"/>
    </source>
</evidence>
<dbReference type="Proteomes" id="UP001501470">
    <property type="component" value="Unassembled WGS sequence"/>
</dbReference>
<organism evidence="6 7">
    <name type="scientific">Dactylosporangium maewongense</name>
    <dbReference type="NCBI Taxonomy" id="634393"/>
    <lineage>
        <taxon>Bacteria</taxon>
        <taxon>Bacillati</taxon>
        <taxon>Actinomycetota</taxon>
        <taxon>Actinomycetes</taxon>
        <taxon>Micromonosporales</taxon>
        <taxon>Micromonosporaceae</taxon>
        <taxon>Dactylosporangium</taxon>
    </lineage>
</organism>
<protein>
    <submittedName>
        <fullName evidence="6">TetR/AcrR family transcriptional regulator</fullName>
    </submittedName>
</protein>
<keyword evidence="1" id="KW-0805">Transcription regulation</keyword>
<name>A0ABP4MXP9_9ACTN</name>
<dbReference type="SUPFAM" id="SSF48498">
    <property type="entry name" value="Tetracyclin repressor-like, C-terminal domain"/>
    <property type="match status" value="1"/>
</dbReference>
<dbReference type="PANTHER" id="PTHR30055">
    <property type="entry name" value="HTH-TYPE TRANSCRIPTIONAL REGULATOR RUTR"/>
    <property type="match status" value="1"/>
</dbReference>
<proteinExistence type="predicted"/>
<keyword evidence="2 4" id="KW-0238">DNA-binding</keyword>
<evidence type="ECO:0000259" key="5">
    <source>
        <dbReference type="PROSITE" id="PS50977"/>
    </source>
</evidence>
<dbReference type="PANTHER" id="PTHR30055:SF220">
    <property type="entry name" value="TETR-FAMILY REGULATORY PROTEIN"/>
    <property type="match status" value="1"/>
</dbReference>
<comment type="caution">
    <text evidence="6">The sequence shown here is derived from an EMBL/GenBank/DDBJ whole genome shotgun (WGS) entry which is preliminary data.</text>
</comment>
<sequence>MPQTRASYHHGGLRDALLAACVALIEAEGIAAVSLRRVARDAGVSPGAPYHHFPDRSALFAAIAVQGHQLLLERLRAAREAAPTAVRGLGAILEAYVAFAREHPGHLHLMLRSELSTSSQVPEAAHAGEAAIQLLTETVQDCQREGSAPAGDPEPLVAAVWALAIGIVTLWLDGPLEGRCVQLGTTPEALTARITALLESLLAGSAA</sequence>
<keyword evidence="7" id="KW-1185">Reference proteome</keyword>
<feature type="DNA-binding region" description="H-T-H motif" evidence="4">
    <location>
        <begin position="34"/>
        <end position="53"/>
    </location>
</feature>